<dbReference type="RefSeq" id="WP_011037219.1">
    <property type="nucleotide sequence ID" value="NC_007086.1"/>
</dbReference>
<reference evidence="1 2" key="1">
    <citation type="journal article" date="2005" name="Genome Res.">
        <title>Comparative and functional genomic analyses of the pathogenicity of phytopathogen Xanthomonas campestris pv. campestris.</title>
        <authorList>
            <person name="Qian W."/>
            <person name="Jia Y."/>
            <person name="Ren S.X."/>
            <person name="He Y.Q."/>
            <person name="Feng J.X."/>
            <person name="Lu L.F."/>
            <person name="Sun Q."/>
            <person name="Ying G."/>
            <person name="Tang D.J."/>
            <person name="Tang H."/>
            <person name="Wu W."/>
            <person name="Hao P."/>
            <person name="Wang L."/>
            <person name="Jiang B.L."/>
            <person name="Zeng S."/>
            <person name="Gu W.Y."/>
            <person name="Lu G."/>
            <person name="Rong L."/>
            <person name="Tian Y."/>
            <person name="Yao Z."/>
            <person name="Fu G."/>
            <person name="Chen B."/>
            <person name="Fang R."/>
            <person name="Qiang B."/>
            <person name="Chen Z."/>
            <person name="Zhao G.P."/>
            <person name="Tang J.L."/>
            <person name="He C."/>
        </authorList>
    </citation>
    <scope>NUCLEOTIDE SEQUENCE [LARGE SCALE GENOMIC DNA]</scope>
    <source>
        <strain evidence="1 2">8004</strain>
    </source>
</reference>
<name>A0A0H2X773_XANC8</name>
<dbReference type="AlphaFoldDB" id="A0A0H2X773"/>
<sequence length="94" mass="10786">MSIRTNTDHQLSDLGKMLAVWPQRVRDPSQFWPQFDALAQRILDSAAQADIVCVRRELQRLLHRNGLSRARWTFATTSSKEPQRVGTRALLATK</sequence>
<organism evidence="1 2">
    <name type="scientific">Xanthomonas campestris pv. campestris (strain 8004)</name>
    <dbReference type="NCBI Taxonomy" id="314565"/>
    <lineage>
        <taxon>Bacteria</taxon>
        <taxon>Pseudomonadati</taxon>
        <taxon>Pseudomonadota</taxon>
        <taxon>Gammaproteobacteria</taxon>
        <taxon>Lysobacterales</taxon>
        <taxon>Lysobacteraceae</taxon>
        <taxon>Xanthomonas</taxon>
    </lineage>
</organism>
<evidence type="ECO:0000313" key="2">
    <source>
        <dbReference type="Proteomes" id="UP000000420"/>
    </source>
</evidence>
<evidence type="ECO:0000313" key="1">
    <source>
        <dbReference type="EMBL" id="AAY49183.1"/>
    </source>
</evidence>
<proteinExistence type="predicted"/>
<dbReference type="KEGG" id="xcb:XC_2127"/>
<dbReference type="HOGENOM" id="CLU_185398_0_0_6"/>
<protein>
    <submittedName>
        <fullName evidence="1">Uncharacterized protein</fullName>
    </submittedName>
</protein>
<accession>A0A0H2X773</accession>
<gene>
    <name evidence="1" type="ordered locus">XC_2127</name>
</gene>
<dbReference type="EMBL" id="CP000050">
    <property type="protein sequence ID" value="AAY49183.1"/>
    <property type="molecule type" value="Genomic_DNA"/>
</dbReference>
<dbReference type="Proteomes" id="UP000000420">
    <property type="component" value="Chromosome"/>
</dbReference>